<dbReference type="GO" id="GO:0016020">
    <property type="term" value="C:membrane"/>
    <property type="evidence" value="ECO:0007669"/>
    <property type="project" value="UniProtKB-SubCell"/>
</dbReference>
<evidence type="ECO:0000313" key="7">
    <source>
        <dbReference type="EMBL" id="SMF06140.1"/>
    </source>
</evidence>
<proteinExistence type="predicted"/>
<evidence type="ECO:0000313" key="8">
    <source>
        <dbReference type="Proteomes" id="UP000192907"/>
    </source>
</evidence>
<dbReference type="PANTHER" id="PTHR35371:SF1">
    <property type="entry name" value="BLR7753 PROTEIN"/>
    <property type="match status" value="1"/>
</dbReference>
<dbReference type="Gene3D" id="1.20.120.550">
    <property type="entry name" value="Membrane associated eicosanoid/glutathione metabolism-like domain"/>
    <property type="match status" value="1"/>
</dbReference>
<protein>
    <submittedName>
        <fullName evidence="7">Uncharacterized conserved protein, MAPEG superfamily</fullName>
    </submittedName>
</protein>
<dbReference type="AlphaFoldDB" id="A0A1Y6BG51"/>
<name>A0A1Y6BG51_9BACT</name>
<dbReference type="STRING" id="1513793.SAMN06296036_104115"/>
<dbReference type="OrthoDB" id="513661at2"/>
<dbReference type="Pfam" id="PF01124">
    <property type="entry name" value="MAPEG"/>
    <property type="match status" value="1"/>
</dbReference>
<dbReference type="SUPFAM" id="SSF161084">
    <property type="entry name" value="MAPEG domain-like"/>
    <property type="match status" value="1"/>
</dbReference>
<evidence type="ECO:0000256" key="1">
    <source>
        <dbReference type="ARBA" id="ARBA00004370"/>
    </source>
</evidence>
<organism evidence="7 8">
    <name type="scientific">Pseudobacteriovorax antillogorgiicola</name>
    <dbReference type="NCBI Taxonomy" id="1513793"/>
    <lineage>
        <taxon>Bacteria</taxon>
        <taxon>Pseudomonadati</taxon>
        <taxon>Bdellovibrionota</taxon>
        <taxon>Oligoflexia</taxon>
        <taxon>Oligoflexales</taxon>
        <taxon>Pseudobacteriovoracaceae</taxon>
        <taxon>Pseudobacteriovorax</taxon>
    </lineage>
</organism>
<keyword evidence="2 5" id="KW-0812">Transmembrane</keyword>
<evidence type="ECO:0000256" key="6">
    <source>
        <dbReference type="SAM" id="SignalP"/>
    </source>
</evidence>
<dbReference type="Proteomes" id="UP000192907">
    <property type="component" value="Unassembled WGS sequence"/>
</dbReference>
<comment type="subcellular location">
    <subcellularLocation>
        <location evidence="1">Membrane</location>
    </subcellularLocation>
</comment>
<feature type="transmembrane region" description="Helical" evidence="5">
    <location>
        <begin position="108"/>
        <end position="129"/>
    </location>
</feature>
<evidence type="ECO:0000256" key="3">
    <source>
        <dbReference type="ARBA" id="ARBA00022989"/>
    </source>
</evidence>
<keyword evidence="3 5" id="KW-1133">Transmembrane helix</keyword>
<dbReference type="PANTHER" id="PTHR35371">
    <property type="entry name" value="INNER MEMBRANE PROTEIN"/>
    <property type="match status" value="1"/>
</dbReference>
<accession>A0A1Y6BG51</accession>
<feature type="chain" id="PRO_5012147649" evidence="6">
    <location>
        <begin position="22"/>
        <end position="130"/>
    </location>
</feature>
<keyword evidence="8" id="KW-1185">Reference proteome</keyword>
<feature type="signal peptide" evidence="6">
    <location>
        <begin position="1"/>
        <end position="21"/>
    </location>
</feature>
<evidence type="ECO:0000256" key="5">
    <source>
        <dbReference type="SAM" id="Phobius"/>
    </source>
</evidence>
<reference evidence="8" key="1">
    <citation type="submission" date="2017-04" db="EMBL/GenBank/DDBJ databases">
        <authorList>
            <person name="Varghese N."/>
            <person name="Submissions S."/>
        </authorList>
    </citation>
    <scope>NUCLEOTIDE SEQUENCE [LARGE SCALE GENOMIC DNA]</scope>
    <source>
        <strain evidence="8">RKEM611</strain>
    </source>
</reference>
<evidence type="ECO:0000256" key="4">
    <source>
        <dbReference type="ARBA" id="ARBA00023136"/>
    </source>
</evidence>
<keyword evidence="6" id="KW-0732">Signal</keyword>
<keyword evidence="4 5" id="KW-0472">Membrane</keyword>
<dbReference type="InterPro" id="IPR023352">
    <property type="entry name" value="MAPEG-like_dom_sf"/>
</dbReference>
<dbReference type="EMBL" id="FWZT01000004">
    <property type="protein sequence ID" value="SMF06140.1"/>
    <property type="molecule type" value="Genomic_DNA"/>
</dbReference>
<sequence>MTVFAYIFLAALLNVFSKAPAVVKVIQHKKRYNNYNPRKQYEETEDIQRAYNAHLNTMEAFPVFATSMIVGHVTNQPESLLHSCGLAFIIARLAYVAAYNLNLSWQRSVIWGLAWLASLVPLAMAGFGLL</sequence>
<dbReference type="InterPro" id="IPR001129">
    <property type="entry name" value="Membr-assoc_MAPEG"/>
</dbReference>
<dbReference type="RefSeq" id="WP_132316837.1">
    <property type="nucleotide sequence ID" value="NZ_FWZT01000004.1"/>
</dbReference>
<evidence type="ECO:0000256" key="2">
    <source>
        <dbReference type="ARBA" id="ARBA00022692"/>
    </source>
</evidence>
<gene>
    <name evidence="7" type="ORF">SAMN06296036_104115</name>
</gene>